<comment type="caution">
    <text evidence="2">The sequence shown here is derived from an EMBL/GenBank/DDBJ whole genome shotgun (WGS) entry which is preliminary data.</text>
</comment>
<dbReference type="AlphaFoldDB" id="A0A5C4XS22"/>
<organism evidence="2 3">
    <name type="scientific">Aliirhizobium smilacinae</name>
    <dbReference type="NCBI Taxonomy" id="1395944"/>
    <lineage>
        <taxon>Bacteria</taxon>
        <taxon>Pseudomonadati</taxon>
        <taxon>Pseudomonadota</taxon>
        <taxon>Alphaproteobacteria</taxon>
        <taxon>Hyphomicrobiales</taxon>
        <taxon>Rhizobiaceae</taxon>
        <taxon>Aliirhizobium</taxon>
    </lineage>
</organism>
<sequence length="142" mass="15722">MGRMAFEEHTSISRRFLSWCAEAWSASAESEEIAMLDEATIRQISKDCAIAPDDLLQLVKAGPHAADEMIEMMGALNIDQSDVALLHPALYREMQLTCSKCRSKTRCRRDLEAEVAGQEFVGYCGNAASLNTMRADPELLHG</sequence>
<name>A0A5C4XS22_9HYPH</name>
<evidence type="ECO:0000259" key="1">
    <source>
        <dbReference type="Pfam" id="PF20056"/>
    </source>
</evidence>
<accession>A0A5C4XS22</accession>
<dbReference type="Proteomes" id="UP000311605">
    <property type="component" value="Unassembled WGS sequence"/>
</dbReference>
<evidence type="ECO:0000313" key="3">
    <source>
        <dbReference type="Proteomes" id="UP000311605"/>
    </source>
</evidence>
<dbReference type="OrthoDB" id="7307423at2"/>
<protein>
    <recommendedName>
        <fullName evidence="1">DUF6455 domain-containing protein</fullName>
    </recommendedName>
</protein>
<dbReference type="InterPro" id="IPR045601">
    <property type="entry name" value="DUF6455"/>
</dbReference>
<keyword evidence="3" id="KW-1185">Reference proteome</keyword>
<dbReference type="Pfam" id="PF20056">
    <property type="entry name" value="DUF6455"/>
    <property type="match status" value="1"/>
</dbReference>
<proteinExistence type="predicted"/>
<evidence type="ECO:0000313" key="2">
    <source>
        <dbReference type="EMBL" id="TNM65404.1"/>
    </source>
</evidence>
<reference evidence="2 3" key="1">
    <citation type="submission" date="2019-06" db="EMBL/GenBank/DDBJ databases">
        <title>The draft genome of Rhizobium smilacinae PTYR-5.</title>
        <authorList>
            <person name="Liu L."/>
            <person name="Li L."/>
            <person name="Zhang X."/>
        </authorList>
    </citation>
    <scope>NUCLEOTIDE SEQUENCE [LARGE SCALE GENOMIC DNA]</scope>
    <source>
        <strain evidence="2 3">PTYR-5</strain>
    </source>
</reference>
<gene>
    <name evidence="2" type="ORF">FHP24_03795</name>
</gene>
<dbReference type="EMBL" id="VDMN01000001">
    <property type="protein sequence ID" value="TNM65404.1"/>
    <property type="molecule type" value="Genomic_DNA"/>
</dbReference>
<feature type="domain" description="DUF6455" evidence="1">
    <location>
        <begin position="65"/>
        <end position="135"/>
    </location>
</feature>